<dbReference type="PANTHER" id="PTHR22617">
    <property type="entry name" value="CHEMOTAXIS SENSOR HISTIDINE KINASE-RELATED"/>
    <property type="match status" value="1"/>
</dbReference>
<keyword evidence="3" id="KW-1185">Reference proteome</keyword>
<dbReference type="Pfam" id="PF01584">
    <property type="entry name" value="CheW"/>
    <property type="match status" value="1"/>
</dbReference>
<gene>
    <name evidence="2" type="ORF">F1737_11390</name>
</gene>
<dbReference type="PANTHER" id="PTHR22617:SF23">
    <property type="entry name" value="CHEMOTAXIS PROTEIN CHEW"/>
    <property type="match status" value="1"/>
</dbReference>
<dbReference type="InterPro" id="IPR002545">
    <property type="entry name" value="CheW-lke_dom"/>
</dbReference>
<sequence>MTEITDVVEFEISGTLYALDIQLTREIIEILPITPIPCTPPFIEGIINLRGEITNILNLRKIMGLSEKDEIINQKIIVLMPEAAGGSKTGIIVDDVHSVIRVSEDDIEKMDNAISGEAFVKGIIKQESISQAGPKGTNKIIIWIDLEKIIRNCIIPDNKEIYENAKAASDANC</sequence>
<dbReference type="Proteomes" id="UP001301797">
    <property type="component" value="Chromosome"/>
</dbReference>
<dbReference type="GO" id="GO:0006935">
    <property type="term" value="P:chemotaxis"/>
    <property type="evidence" value="ECO:0007669"/>
    <property type="project" value="InterPro"/>
</dbReference>
<feature type="domain" description="CheW-like" evidence="1">
    <location>
        <begin position="4"/>
        <end position="155"/>
    </location>
</feature>
<dbReference type="Gene3D" id="2.40.50.180">
    <property type="entry name" value="CheA-289, Domain 4"/>
    <property type="match status" value="1"/>
</dbReference>
<dbReference type="GeneID" id="85230782"/>
<name>A0AA97I3D3_9EURY</name>
<dbReference type="GO" id="GO:0007165">
    <property type="term" value="P:signal transduction"/>
    <property type="evidence" value="ECO:0007669"/>
    <property type="project" value="InterPro"/>
</dbReference>
<accession>A0AA97I3D3</accession>
<dbReference type="AlphaFoldDB" id="A0AA97I3D3"/>
<dbReference type="KEGG" id="mefw:F1737_11390"/>
<dbReference type="Gene3D" id="2.30.30.40">
    <property type="entry name" value="SH3 Domains"/>
    <property type="match status" value="1"/>
</dbReference>
<evidence type="ECO:0000313" key="3">
    <source>
        <dbReference type="Proteomes" id="UP001301797"/>
    </source>
</evidence>
<evidence type="ECO:0000259" key="1">
    <source>
        <dbReference type="PROSITE" id="PS50851"/>
    </source>
</evidence>
<reference evidence="2 3" key="1">
    <citation type="submission" date="2019-09" db="EMBL/GenBank/DDBJ databases">
        <title>The complete genome of Methanoplanus sp. FWC-SCC4.</title>
        <authorList>
            <person name="Chen S.-C."/>
            <person name="Zhou Y.-Z."/>
            <person name="Lai M.-C."/>
        </authorList>
    </citation>
    <scope>NUCLEOTIDE SEQUENCE [LARGE SCALE GENOMIC DNA]</scope>
    <source>
        <strain evidence="2 3">FWC-SCC4</strain>
    </source>
</reference>
<dbReference type="SMART" id="SM00260">
    <property type="entry name" value="CheW"/>
    <property type="match status" value="1"/>
</dbReference>
<dbReference type="GO" id="GO:0005829">
    <property type="term" value="C:cytosol"/>
    <property type="evidence" value="ECO:0007669"/>
    <property type="project" value="TreeGrafter"/>
</dbReference>
<dbReference type="InterPro" id="IPR036061">
    <property type="entry name" value="CheW-like_dom_sf"/>
</dbReference>
<dbReference type="EMBL" id="CP043875">
    <property type="protein sequence ID" value="WOF17235.1"/>
    <property type="molecule type" value="Genomic_DNA"/>
</dbReference>
<dbReference type="RefSeq" id="WP_317136699.1">
    <property type="nucleotide sequence ID" value="NZ_CP043875.1"/>
</dbReference>
<protein>
    <submittedName>
        <fullName evidence="2">Chemotaxis protein CheW</fullName>
    </submittedName>
</protein>
<dbReference type="InterPro" id="IPR039315">
    <property type="entry name" value="CheW"/>
</dbReference>
<evidence type="ECO:0000313" key="2">
    <source>
        <dbReference type="EMBL" id="WOF17235.1"/>
    </source>
</evidence>
<organism evidence="2 3">
    <name type="scientific">Methanochimaera problematica</name>
    <dbReference type="NCBI Taxonomy" id="2609417"/>
    <lineage>
        <taxon>Archaea</taxon>
        <taxon>Methanobacteriati</taxon>
        <taxon>Methanobacteriota</taxon>
        <taxon>Stenosarchaea group</taxon>
        <taxon>Methanomicrobia</taxon>
        <taxon>Methanomicrobiales</taxon>
        <taxon>Methanomicrobiaceae</taxon>
        <taxon>Methanochimaera</taxon>
    </lineage>
</organism>
<dbReference type="PROSITE" id="PS50851">
    <property type="entry name" value="CHEW"/>
    <property type="match status" value="1"/>
</dbReference>
<proteinExistence type="predicted"/>
<dbReference type="SUPFAM" id="SSF50341">
    <property type="entry name" value="CheW-like"/>
    <property type="match status" value="1"/>
</dbReference>